<name>A0ACC2B979_DIPCM</name>
<keyword evidence="2" id="KW-1185">Reference proteome</keyword>
<evidence type="ECO:0000313" key="1">
    <source>
        <dbReference type="EMBL" id="KAJ7526323.1"/>
    </source>
</evidence>
<dbReference type="Proteomes" id="UP001162992">
    <property type="component" value="Chromosome 16"/>
</dbReference>
<gene>
    <name evidence="1" type="ORF">O6H91_16G001900</name>
</gene>
<comment type="caution">
    <text evidence="1">The sequence shown here is derived from an EMBL/GenBank/DDBJ whole genome shotgun (WGS) entry which is preliminary data.</text>
</comment>
<reference evidence="2" key="1">
    <citation type="journal article" date="2024" name="Proc. Natl. Acad. Sci. U.S.A.">
        <title>Extraordinary preservation of gene collinearity over three hundred million years revealed in homosporous lycophytes.</title>
        <authorList>
            <person name="Li C."/>
            <person name="Wickell D."/>
            <person name="Kuo L.Y."/>
            <person name="Chen X."/>
            <person name="Nie B."/>
            <person name="Liao X."/>
            <person name="Peng D."/>
            <person name="Ji J."/>
            <person name="Jenkins J."/>
            <person name="Williams M."/>
            <person name="Shu S."/>
            <person name="Plott C."/>
            <person name="Barry K."/>
            <person name="Rajasekar S."/>
            <person name="Grimwood J."/>
            <person name="Han X."/>
            <person name="Sun S."/>
            <person name="Hou Z."/>
            <person name="He W."/>
            <person name="Dai G."/>
            <person name="Sun C."/>
            <person name="Schmutz J."/>
            <person name="Leebens-Mack J.H."/>
            <person name="Li F.W."/>
            <person name="Wang L."/>
        </authorList>
    </citation>
    <scope>NUCLEOTIDE SEQUENCE [LARGE SCALE GENOMIC DNA]</scope>
    <source>
        <strain evidence="2">cv. PW_Plant_1</strain>
    </source>
</reference>
<evidence type="ECO:0000313" key="2">
    <source>
        <dbReference type="Proteomes" id="UP001162992"/>
    </source>
</evidence>
<proteinExistence type="predicted"/>
<sequence>MWKVQVTHMLTYQLISFHMLREEMCYSWVTLMPELLIDKSRSMIQRLPHYASMGMKKLANSEVPITAHGKHMLQLEESNELSIYNGLVRWPYSLDNGGQSVVDNVMGWVIITSPFGFRFHNLSHDIIRPLNSINNWVQLLMGSSLHF</sequence>
<dbReference type="EMBL" id="CM055107">
    <property type="protein sequence ID" value="KAJ7526323.1"/>
    <property type="molecule type" value="Genomic_DNA"/>
</dbReference>
<organism evidence="1 2">
    <name type="scientific">Diphasiastrum complanatum</name>
    <name type="common">Issler's clubmoss</name>
    <name type="synonym">Lycopodium complanatum</name>
    <dbReference type="NCBI Taxonomy" id="34168"/>
    <lineage>
        <taxon>Eukaryota</taxon>
        <taxon>Viridiplantae</taxon>
        <taxon>Streptophyta</taxon>
        <taxon>Embryophyta</taxon>
        <taxon>Tracheophyta</taxon>
        <taxon>Lycopodiopsida</taxon>
        <taxon>Lycopodiales</taxon>
        <taxon>Lycopodiaceae</taxon>
        <taxon>Lycopodioideae</taxon>
        <taxon>Diphasiastrum</taxon>
    </lineage>
</organism>
<protein>
    <submittedName>
        <fullName evidence="1">Uncharacterized protein</fullName>
    </submittedName>
</protein>
<accession>A0ACC2B979</accession>